<evidence type="ECO:0000256" key="10">
    <source>
        <dbReference type="SAM" id="MobiDB-lite"/>
    </source>
</evidence>
<name>A0A239GGA7_9ACTN</name>
<protein>
    <submittedName>
        <fullName evidence="12">D-alanyl-D-alanine carboxypeptidase (Penicillin-binding protein 5/6)</fullName>
    </submittedName>
</protein>
<evidence type="ECO:0000259" key="11">
    <source>
        <dbReference type="Pfam" id="PF00768"/>
    </source>
</evidence>
<dbReference type="GO" id="GO:0009252">
    <property type="term" value="P:peptidoglycan biosynthetic process"/>
    <property type="evidence" value="ECO:0007669"/>
    <property type="project" value="UniProtKB-KW"/>
</dbReference>
<dbReference type="InterPro" id="IPR018044">
    <property type="entry name" value="Peptidase_S11"/>
</dbReference>
<keyword evidence="12" id="KW-0645">Protease</keyword>
<dbReference type="OrthoDB" id="3530815at2"/>
<feature type="region of interest" description="Disordered" evidence="10">
    <location>
        <begin position="1"/>
        <end position="64"/>
    </location>
</feature>
<dbReference type="SUPFAM" id="SSF56601">
    <property type="entry name" value="beta-lactamase/transpeptidase-like"/>
    <property type="match status" value="1"/>
</dbReference>
<keyword evidence="2" id="KW-0732">Signal</keyword>
<keyword evidence="4" id="KW-0133">Cell shape</keyword>
<keyword evidence="3" id="KW-0378">Hydrolase</keyword>
<evidence type="ECO:0000256" key="8">
    <source>
        <dbReference type="PIRSR" id="PIRSR618044-2"/>
    </source>
</evidence>
<dbReference type="PANTHER" id="PTHR21581:SF33">
    <property type="entry name" value="D-ALANYL-D-ALANINE CARBOXYPEPTIDASE DACB"/>
    <property type="match status" value="1"/>
</dbReference>
<reference evidence="12 13" key="1">
    <citation type="submission" date="2017-06" db="EMBL/GenBank/DDBJ databases">
        <authorList>
            <person name="Kim H.J."/>
            <person name="Triplett B.A."/>
        </authorList>
    </citation>
    <scope>NUCLEOTIDE SEQUENCE [LARGE SCALE GENOMIC DNA]</scope>
    <source>
        <strain evidence="12 13">CGMCC 4.1858</strain>
    </source>
</reference>
<sequence>MTGESPGRADQQESSGETTEPNETNSAVEAPAPTGGRRTLLDELTNPPPPPPPPPPETEEAADRTPVNPLKTWLPVVLLLALVFCVVQALRPLPAPTLKLTVASSYTFGGERPSLPWPAEGQAVLEAEGLGRIGAFGEQRPVPIASVAKVMTAYVILRDHPIEQGDTGKTVEVDRKAEDQFGSGQTEGESVVKVTAGQELSEYEALEAVMLPSANNIARLLARWDAGSEAAFVRKMNAVARELGMHDTTYTDPSGLEATTVSTASDQVKLGHAAMKDPVFAELAGKTRYTDLNGDVQQNVNRLLGSGDVVGIKTGSSTRAGGNLLFAAVRDFDGTEQLVVGAMLGQHKADILDTVLGRSDTLLQATLRALASDTVVRKGETVGYVDDGLGGRTEVMATEDVRAIGWGGLKVRLSLDAPRNGVPHAAPAGAPIGTLTVGDADSAVKIPVALGRHLSSPSFGSKLTRLG</sequence>
<accession>A0A239GGA7</accession>
<keyword evidence="12" id="KW-0121">Carboxypeptidase</keyword>
<comment type="similarity">
    <text evidence="1 9">Belongs to the peptidase S11 family.</text>
</comment>
<evidence type="ECO:0000256" key="2">
    <source>
        <dbReference type="ARBA" id="ARBA00022729"/>
    </source>
</evidence>
<feature type="active site" description="Proton acceptor" evidence="7">
    <location>
        <position position="149"/>
    </location>
</feature>
<feature type="active site" evidence="7">
    <location>
        <position position="213"/>
    </location>
</feature>
<evidence type="ECO:0000256" key="1">
    <source>
        <dbReference type="ARBA" id="ARBA00007164"/>
    </source>
</evidence>
<dbReference type="GO" id="GO:0009002">
    <property type="term" value="F:serine-type D-Ala-D-Ala carboxypeptidase activity"/>
    <property type="evidence" value="ECO:0007669"/>
    <property type="project" value="InterPro"/>
</dbReference>
<evidence type="ECO:0000313" key="12">
    <source>
        <dbReference type="EMBL" id="SNS67503.1"/>
    </source>
</evidence>
<evidence type="ECO:0000256" key="6">
    <source>
        <dbReference type="ARBA" id="ARBA00023316"/>
    </source>
</evidence>
<evidence type="ECO:0000256" key="7">
    <source>
        <dbReference type="PIRSR" id="PIRSR618044-1"/>
    </source>
</evidence>
<dbReference type="PANTHER" id="PTHR21581">
    <property type="entry name" value="D-ALANYL-D-ALANINE CARBOXYPEPTIDASE"/>
    <property type="match status" value="1"/>
</dbReference>
<dbReference type="InterPro" id="IPR012338">
    <property type="entry name" value="Beta-lactam/transpept-like"/>
</dbReference>
<dbReference type="Proteomes" id="UP000198280">
    <property type="component" value="Unassembled WGS sequence"/>
</dbReference>
<evidence type="ECO:0000256" key="3">
    <source>
        <dbReference type="ARBA" id="ARBA00022801"/>
    </source>
</evidence>
<feature type="active site" description="Acyl-ester intermediate" evidence="7">
    <location>
        <position position="146"/>
    </location>
</feature>
<gene>
    <name evidence="12" type="ORF">SAMN05216252_107364</name>
</gene>
<dbReference type="AlphaFoldDB" id="A0A239GGA7"/>
<dbReference type="GO" id="GO:0071555">
    <property type="term" value="P:cell wall organization"/>
    <property type="evidence" value="ECO:0007669"/>
    <property type="project" value="UniProtKB-KW"/>
</dbReference>
<dbReference type="Pfam" id="PF00768">
    <property type="entry name" value="Peptidase_S11"/>
    <property type="match status" value="1"/>
</dbReference>
<dbReference type="GO" id="GO:0008360">
    <property type="term" value="P:regulation of cell shape"/>
    <property type="evidence" value="ECO:0007669"/>
    <property type="project" value="UniProtKB-KW"/>
</dbReference>
<keyword evidence="6" id="KW-0961">Cell wall biogenesis/degradation</keyword>
<feature type="binding site" evidence="8">
    <location>
        <position position="313"/>
    </location>
    <ligand>
        <name>substrate</name>
    </ligand>
</feature>
<organism evidence="12 13">
    <name type="scientific">Actinacidiphila glaucinigra</name>
    <dbReference type="NCBI Taxonomy" id="235986"/>
    <lineage>
        <taxon>Bacteria</taxon>
        <taxon>Bacillati</taxon>
        <taxon>Actinomycetota</taxon>
        <taxon>Actinomycetes</taxon>
        <taxon>Kitasatosporales</taxon>
        <taxon>Streptomycetaceae</taxon>
        <taxon>Actinacidiphila</taxon>
    </lineage>
</organism>
<evidence type="ECO:0000256" key="5">
    <source>
        <dbReference type="ARBA" id="ARBA00022984"/>
    </source>
</evidence>
<evidence type="ECO:0000313" key="13">
    <source>
        <dbReference type="Proteomes" id="UP000198280"/>
    </source>
</evidence>
<dbReference type="InterPro" id="IPR001967">
    <property type="entry name" value="Peptidase_S11_N"/>
</dbReference>
<dbReference type="PRINTS" id="PR00725">
    <property type="entry name" value="DADACBPTASE1"/>
</dbReference>
<keyword evidence="13" id="KW-1185">Reference proteome</keyword>
<dbReference type="GO" id="GO:0006508">
    <property type="term" value="P:proteolysis"/>
    <property type="evidence" value="ECO:0007669"/>
    <property type="project" value="InterPro"/>
</dbReference>
<feature type="compositionally biased region" description="Polar residues" evidence="10">
    <location>
        <begin position="12"/>
        <end position="27"/>
    </location>
</feature>
<proteinExistence type="inferred from homology"/>
<feature type="domain" description="Peptidase S11 D-alanyl-D-alanine carboxypeptidase A N-terminal" evidence="11">
    <location>
        <begin position="139"/>
        <end position="331"/>
    </location>
</feature>
<evidence type="ECO:0000256" key="9">
    <source>
        <dbReference type="RuleBase" id="RU004016"/>
    </source>
</evidence>
<dbReference type="EMBL" id="FZOF01000007">
    <property type="protein sequence ID" value="SNS67503.1"/>
    <property type="molecule type" value="Genomic_DNA"/>
</dbReference>
<evidence type="ECO:0000256" key="4">
    <source>
        <dbReference type="ARBA" id="ARBA00022960"/>
    </source>
</evidence>
<dbReference type="RefSeq" id="WP_089224779.1">
    <property type="nucleotide sequence ID" value="NZ_FZOF01000007.1"/>
</dbReference>
<keyword evidence="5" id="KW-0573">Peptidoglycan synthesis</keyword>
<feature type="compositionally biased region" description="Pro residues" evidence="10">
    <location>
        <begin position="46"/>
        <end position="56"/>
    </location>
</feature>
<dbReference type="Gene3D" id="3.40.710.10">
    <property type="entry name" value="DD-peptidase/beta-lactamase superfamily"/>
    <property type="match status" value="1"/>
</dbReference>